<dbReference type="Proteomes" id="UP001054837">
    <property type="component" value="Unassembled WGS sequence"/>
</dbReference>
<protein>
    <submittedName>
        <fullName evidence="1">Magnesium-dependent phosphatase 1</fullName>
    </submittedName>
</protein>
<dbReference type="SFLD" id="SFLDS00003">
    <property type="entry name" value="Haloacid_Dehalogenase"/>
    <property type="match status" value="1"/>
</dbReference>
<dbReference type="PANTHER" id="PTHR17901:SF14">
    <property type="entry name" value="MAGNESIUM-DEPENDENT PHOSPHATASE 1"/>
    <property type="match status" value="1"/>
</dbReference>
<dbReference type="CDD" id="cd07501">
    <property type="entry name" value="HAD_MDP-1_like"/>
    <property type="match status" value="1"/>
</dbReference>
<dbReference type="InterPro" id="IPR036412">
    <property type="entry name" value="HAD-like_sf"/>
</dbReference>
<dbReference type="InterPro" id="IPR023214">
    <property type="entry name" value="HAD_sf"/>
</dbReference>
<proteinExistence type="predicted"/>
<dbReference type="SFLD" id="SFLDG01129">
    <property type="entry name" value="C1.5:_HAD__Beta-PGM__Phosphata"/>
    <property type="match status" value="1"/>
</dbReference>
<dbReference type="InterPro" id="IPR010033">
    <property type="entry name" value="HAD_SF_ppase_IIIC"/>
</dbReference>
<dbReference type="InterPro" id="IPR010036">
    <property type="entry name" value="MDP_1_eu_arc"/>
</dbReference>
<dbReference type="GO" id="GO:0003993">
    <property type="term" value="F:acid phosphatase activity"/>
    <property type="evidence" value="ECO:0007669"/>
    <property type="project" value="TreeGrafter"/>
</dbReference>
<comment type="caution">
    <text evidence="1">The sequence shown here is derived from an EMBL/GenBank/DDBJ whole genome shotgun (WGS) entry which is preliminary data.</text>
</comment>
<dbReference type="PANTHER" id="PTHR17901">
    <property type="entry name" value="MAGNESIUM-DEPENDENT PHOSPHATASE 1 MDP1"/>
    <property type="match status" value="1"/>
</dbReference>
<dbReference type="Gene3D" id="3.40.50.1000">
    <property type="entry name" value="HAD superfamily/HAD-like"/>
    <property type="match status" value="1"/>
</dbReference>
<dbReference type="EMBL" id="BPLQ01001125">
    <property type="protein sequence ID" value="GIX78765.1"/>
    <property type="molecule type" value="Genomic_DNA"/>
</dbReference>
<dbReference type="Pfam" id="PF12689">
    <property type="entry name" value="Acid_PPase"/>
    <property type="match status" value="1"/>
</dbReference>
<dbReference type="SUPFAM" id="SSF56784">
    <property type="entry name" value="HAD-like"/>
    <property type="match status" value="1"/>
</dbReference>
<sequence length="157" mass="18071">MAKPKLIVFDLDYTLWPFWVDTHVSAPFKKVKNHIVDGSGRKIKCFSDVPDVLNKLKSDGYILGIASRTEWPEGAEKLVKLFEWDDYFTYKEIYPGRKTTHFERMHKASGISYSDMLFFDDEARNIVDLKKIGVTSILVSDGVTKQLIEQALQSFKS</sequence>
<organism evidence="1 2">
    <name type="scientific">Caerostris darwini</name>
    <dbReference type="NCBI Taxonomy" id="1538125"/>
    <lineage>
        <taxon>Eukaryota</taxon>
        <taxon>Metazoa</taxon>
        <taxon>Ecdysozoa</taxon>
        <taxon>Arthropoda</taxon>
        <taxon>Chelicerata</taxon>
        <taxon>Arachnida</taxon>
        <taxon>Araneae</taxon>
        <taxon>Araneomorphae</taxon>
        <taxon>Entelegynae</taxon>
        <taxon>Araneoidea</taxon>
        <taxon>Araneidae</taxon>
        <taxon>Caerostris</taxon>
    </lineage>
</organism>
<keyword evidence="2" id="KW-1185">Reference proteome</keyword>
<dbReference type="NCBIfam" id="TIGR01685">
    <property type="entry name" value="MDP-1"/>
    <property type="match status" value="1"/>
</dbReference>
<dbReference type="NCBIfam" id="TIGR01681">
    <property type="entry name" value="HAD-SF-IIIC"/>
    <property type="match status" value="1"/>
</dbReference>
<reference evidence="1 2" key="1">
    <citation type="submission" date="2021-06" db="EMBL/GenBank/DDBJ databases">
        <title>Caerostris darwini draft genome.</title>
        <authorList>
            <person name="Kono N."/>
            <person name="Arakawa K."/>
        </authorList>
    </citation>
    <scope>NUCLEOTIDE SEQUENCE [LARGE SCALE GENOMIC DNA]</scope>
</reference>
<evidence type="ECO:0000313" key="2">
    <source>
        <dbReference type="Proteomes" id="UP001054837"/>
    </source>
</evidence>
<dbReference type="InterPro" id="IPR035679">
    <property type="entry name" value="MDP-1_euk"/>
</dbReference>
<name>A0AAV4N3B2_9ARAC</name>
<evidence type="ECO:0000313" key="1">
    <source>
        <dbReference type="EMBL" id="GIX78765.1"/>
    </source>
</evidence>
<dbReference type="SFLD" id="SFLDG01131">
    <property type="entry name" value="C1.5.2:_MDP_Like"/>
    <property type="match status" value="1"/>
</dbReference>
<dbReference type="AlphaFoldDB" id="A0AAV4N3B2"/>
<accession>A0AAV4N3B2</accession>
<gene>
    <name evidence="1" type="primary">Mdp1</name>
    <name evidence="1" type="ORF">CDAR_554851</name>
</gene>